<evidence type="ECO:0000256" key="2">
    <source>
        <dbReference type="ARBA" id="ARBA00022723"/>
    </source>
</evidence>
<feature type="binding site" evidence="9">
    <location>
        <position position="285"/>
    </location>
    <ligand>
        <name>K(+)</name>
        <dbReference type="ChEBI" id="CHEBI:29103"/>
    </ligand>
</feature>
<dbReference type="Proteomes" id="UP001652445">
    <property type="component" value="Unassembled WGS sequence"/>
</dbReference>
<keyword evidence="1 9" id="KW-0808">Transferase</keyword>
<evidence type="ECO:0000256" key="10">
    <source>
        <dbReference type="NCBIfam" id="TIGR02152"/>
    </source>
</evidence>
<protein>
    <recommendedName>
        <fullName evidence="9 10">Ribokinase</fullName>
        <shortName evidence="9">RK</shortName>
        <ecNumber evidence="9 10">2.7.1.15</ecNumber>
    </recommendedName>
</protein>
<feature type="binding site" evidence="9">
    <location>
        <position position="255"/>
    </location>
    <ligand>
        <name>substrate</name>
    </ligand>
</feature>
<feature type="binding site" evidence="9">
    <location>
        <begin position="11"/>
        <end position="13"/>
    </location>
    <ligand>
        <name>substrate</name>
    </ligand>
</feature>
<dbReference type="CDD" id="cd01174">
    <property type="entry name" value="ribokinase"/>
    <property type="match status" value="1"/>
</dbReference>
<comment type="function">
    <text evidence="9">Catalyzes the phosphorylation of ribose at O-5 in a reaction requiring ATP and magnesium. The resulting D-ribose-5-phosphate can then be used either for sythesis of nucleotides, histidine, and tryptophan, or as a component of the pentose phosphate pathway.</text>
</comment>
<evidence type="ECO:0000256" key="4">
    <source>
        <dbReference type="ARBA" id="ARBA00022777"/>
    </source>
</evidence>
<dbReference type="PANTHER" id="PTHR10584">
    <property type="entry name" value="SUGAR KINASE"/>
    <property type="match status" value="1"/>
</dbReference>
<feature type="binding site" evidence="9">
    <location>
        <position position="288"/>
    </location>
    <ligand>
        <name>K(+)</name>
        <dbReference type="ChEBI" id="CHEBI:29103"/>
    </ligand>
</feature>
<keyword evidence="13" id="KW-1185">Reference proteome</keyword>
<dbReference type="Gene3D" id="3.40.1190.20">
    <property type="match status" value="1"/>
</dbReference>
<gene>
    <name evidence="9 12" type="primary">rbsK</name>
    <name evidence="12" type="ORF">OB236_20810</name>
</gene>
<dbReference type="EC" id="2.7.1.15" evidence="9 10"/>
<keyword evidence="5 9" id="KW-0067">ATP-binding</keyword>
<dbReference type="PANTHER" id="PTHR10584:SF166">
    <property type="entry name" value="RIBOKINASE"/>
    <property type="match status" value="1"/>
</dbReference>
<comment type="cofactor">
    <cofactor evidence="9">
        <name>Mg(2+)</name>
        <dbReference type="ChEBI" id="CHEBI:18420"/>
    </cofactor>
    <text evidence="9">Requires a divalent cation, most likely magnesium in vivo, as an electrophilic catalyst to aid phosphoryl group transfer. It is the chelate of the metal and the nucleotide that is the actual substrate.</text>
</comment>
<dbReference type="InterPro" id="IPR029056">
    <property type="entry name" value="Ribokinase-like"/>
</dbReference>
<evidence type="ECO:0000313" key="12">
    <source>
        <dbReference type="EMBL" id="MCU6794555.1"/>
    </source>
</evidence>
<feature type="binding site" evidence="9">
    <location>
        <position position="251"/>
    </location>
    <ligand>
        <name>K(+)</name>
        <dbReference type="ChEBI" id="CHEBI:29103"/>
    </ligand>
</feature>
<evidence type="ECO:0000259" key="11">
    <source>
        <dbReference type="Pfam" id="PF00294"/>
    </source>
</evidence>
<keyword evidence="3 9" id="KW-0547">Nucleotide-binding</keyword>
<feature type="domain" description="Carbohydrate kinase PfkB" evidence="11">
    <location>
        <begin position="4"/>
        <end position="297"/>
    </location>
</feature>
<comment type="catalytic activity">
    <reaction evidence="9">
        <text>D-ribose + ATP = D-ribose 5-phosphate + ADP + H(+)</text>
        <dbReference type="Rhea" id="RHEA:13697"/>
        <dbReference type="ChEBI" id="CHEBI:15378"/>
        <dbReference type="ChEBI" id="CHEBI:30616"/>
        <dbReference type="ChEBI" id="CHEBI:47013"/>
        <dbReference type="ChEBI" id="CHEBI:78346"/>
        <dbReference type="ChEBI" id="CHEBI:456216"/>
        <dbReference type="EC" id="2.7.1.15"/>
    </reaction>
</comment>
<dbReference type="InterPro" id="IPR002139">
    <property type="entry name" value="Ribo/fructo_kinase"/>
</dbReference>
<organism evidence="12 13">
    <name type="scientific">Paenibacillus baimaensis</name>
    <dbReference type="NCBI Taxonomy" id="2982185"/>
    <lineage>
        <taxon>Bacteria</taxon>
        <taxon>Bacillati</taxon>
        <taxon>Bacillota</taxon>
        <taxon>Bacilli</taxon>
        <taxon>Bacillales</taxon>
        <taxon>Paenibacillaceae</taxon>
        <taxon>Paenibacillus</taxon>
    </lineage>
</organism>
<keyword evidence="4 9" id="KW-0418">Kinase</keyword>
<keyword evidence="2 9" id="KW-0479">Metal-binding</keyword>
<feature type="binding site" evidence="9">
    <location>
        <position position="290"/>
    </location>
    <ligand>
        <name>K(+)</name>
        <dbReference type="ChEBI" id="CHEBI:29103"/>
    </ligand>
</feature>
<dbReference type="Pfam" id="PF00294">
    <property type="entry name" value="PfkB"/>
    <property type="match status" value="1"/>
</dbReference>
<comment type="caution">
    <text evidence="12">The sequence shown here is derived from an EMBL/GenBank/DDBJ whole genome shotgun (WGS) entry which is preliminary data.</text>
</comment>
<evidence type="ECO:0000256" key="7">
    <source>
        <dbReference type="ARBA" id="ARBA00022958"/>
    </source>
</evidence>
<evidence type="ECO:0000256" key="1">
    <source>
        <dbReference type="ARBA" id="ARBA00022679"/>
    </source>
</evidence>
<dbReference type="InterPro" id="IPR011877">
    <property type="entry name" value="Ribokinase"/>
</dbReference>
<feature type="binding site" evidence="9">
    <location>
        <position position="294"/>
    </location>
    <ligand>
        <name>K(+)</name>
        <dbReference type="ChEBI" id="CHEBI:29103"/>
    </ligand>
</feature>
<comment type="activity regulation">
    <text evidence="9">Activated by a monovalent cation that binds near, but not in, the active site. The most likely occupant of the site in vivo is potassium. Ion binding induces a conformational change that may alter substrate affinity.</text>
</comment>
<comment type="subcellular location">
    <subcellularLocation>
        <location evidence="9">Cytoplasm</location>
    </subcellularLocation>
</comment>
<feature type="binding site" evidence="9">
    <location>
        <begin position="222"/>
        <end position="227"/>
    </location>
    <ligand>
        <name>ATP</name>
        <dbReference type="ChEBI" id="CHEBI:30616"/>
    </ligand>
</feature>
<keyword evidence="8 9" id="KW-0119">Carbohydrate metabolism</keyword>
<evidence type="ECO:0000256" key="3">
    <source>
        <dbReference type="ARBA" id="ARBA00022741"/>
    </source>
</evidence>
<dbReference type="HAMAP" id="MF_01987">
    <property type="entry name" value="Ribokinase"/>
    <property type="match status" value="1"/>
</dbReference>
<keyword evidence="6 9" id="KW-0460">Magnesium</keyword>
<reference evidence="12 13" key="1">
    <citation type="submission" date="2022-09" db="EMBL/GenBank/DDBJ databases">
        <authorList>
            <person name="Han X.L."/>
            <person name="Wang Q."/>
            <person name="Lu T."/>
        </authorList>
    </citation>
    <scope>NUCLEOTIDE SEQUENCE [LARGE SCALE GENOMIC DNA]</scope>
    <source>
        <strain evidence="12 13">WQ 127069</strain>
    </source>
</reference>
<evidence type="ECO:0000256" key="5">
    <source>
        <dbReference type="ARBA" id="ARBA00022840"/>
    </source>
</evidence>
<feature type="binding site" evidence="9">
    <location>
        <begin position="254"/>
        <end position="255"/>
    </location>
    <ligand>
        <name>ATP</name>
        <dbReference type="ChEBI" id="CHEBI:30616"/>
    </ligand>
</feature>
<dbReference type="PRINTS" id="PR00990">
    <property type="entry name" value="RIBOKINASE"/>
</dbReference>
<feature type="binding site" evidence="9">
    <location>
        <position position="183"/>
    </location>
    <ligand>
        <name>ATP</name>
        <dbReference type="ChEBI" id="CHEBI:30616"/>
    </ligand>
</feature>
<dbReference type="GO" id="GO:0004747">
    <property type="term" value="F:ribokinase activity"/>
    <property type="evidence" value="ECO:0007669"/>
    <property type="project" value="UniProtKB-EC"/>
</dbReference>
<feature type="binding site" evidence="9">
    <location>
        <position position="249"/>
    </location>
    <ligand>
        <name>K(+)</name>
        <dbReference type="ChEBI" id="CHEBI:29103"/>
    </ligand>
</feature>
<evidence type="ECO:0000256" key="6">
    <source>
        <dbReference type="ARBA" id="ARBA00022842"/>
    </source>
</evidence>
<sequence>MGGIVVVGSIHMDFICYIRKLPLPGETLQSYKTEIKPGGKGANQAVAAALSGGKVTLVGAVGNDLYSRDIVSGIKNHQVNIDRILRKDNDTGMAFIAVDESGQNSIVLSEGANGCLTVEDLKGLPELFEPSSVLLVQNEIPWACTRFALQAAKQRGIVTYVNPTPALVIDEDVFPLIDVMILNESEADCLTKVPVRLDKDLINIQQAASQIIALGVKEVIITLGEKGSYYMNNQEEAIFTPAYSVHAVDTTAAGDTFIGSFIVARQQGLGVGDALQQASAASAIAVSRTGAQESIPSADEIADFLSEYNKQKPV</sequence>
<comment type="similarity">
    <text evidence="9">Belongs to the carbohydrate kinase PfkB family. Ribokinase subfamily.</text>
</comment>
<comment type="subunit">
    <text evidence="9">Homodimer.</text>
</comment>
<dbReference type="EMBL" id="JAOQIO010000084">
    <property type="protein sequence ID" value="MCU6794555.1"/>
    <property type="molecule type" value="Genomic_DNA"/>
</dbReference>
<evidence type="ECO:0000256" key="9">
    <source>
        <dbReference type="HAMAP-Rule" id="MF_01987"/>
    </source>
</evidence>
<feature type="binding site" evidence="9">
    <location>
        <position position="139"/>
    </location>
    <ligand>
        <name>substrate</name>
    </ligand>
</feature>
<feature type="binding site" evidence="9">
    <location>
        <begin position="39"/>
        <end position="43"/>
    </location>
    <ligand>
        <name>substrate</name>
    </ligand>
</feature>
<name>A0ABT2UIT7_9BACL</name>
<comment type="caution">
    <text evidence="9">Lacks conserved residue(s) required for the propagation of feature annotation.</text>
</comment>
<proteinExistence type="inferred from homology"/>
<dbReference type="SUPFAM" id="SSF53613">
    <property type="entry name" value="Ribokinase-like"/>
    <property type="match status" value="1"/>
</dbReference>
<comment type="pathway">
    <text evidence="9">Carbohydrate metabolism; D-ribose degradation; D-ribose 5-phosphate from beta-D-ribopyranose: step 2/2.</text>
</comment>
<dbReference type="NCBIfam" id="TIGR02152">
    <property type="entry name" value="D_ribokin_bact"/>
    <property type="match status" value="1"/>
</dbReference>
<dbReference type="RefSeq" id="WP_262685690.1">
    <property type="nucleotide sequence ID" value="NZ_JAOQIO010000084.1"/>
</dbReference>
<keyword evidence="7 9" id="KW-0630">Potassium</keyword>
<evidence type="ECO:0000313" key="13">
    <source>
        <dbReference type="Proteomes" id="UP001652445"/>
    </source>
</evidence>
<feature type="active site" description="Proton acceptor" evidence="9">
    <location>
        <position position="255"/>
    </location>
</feature>
<keyword evidence="9" id="KW-0963">Cytoplasm</keyword>
<dbReference type="InterPro" id="IPR011611">
    <property type="entry name" value="PfkB_dom"/>
</dbReference>
<evidence type="ECO:0000256" key="8">
    <source>
        <dbReference type="ARBA" id="ARBA00023277"/>
    </source>
</evidence>
<accession>A0ABT2UIT7</accession>